<proteinExistence type="predicted"/>
<dbReference type="EMBL" id="BMAU01021409">
    <property type="protein sequence ID" value="GFY33208.1"/>
    <property type="molecule type" value="Genomic_DNA"/>
</dbReference>
<dbReference type="AlphaFoldDB" id="A0A8X6WE36"/>
<dbReference type="Proteomes" id="UP000887159">
    <property type="component" value="Unassembled WGS sequence"/>
</dbReference>
<keyword evidence="2" id="KW-1185">Reference proteome</keyword>
<evidence type="ECO:0000313" key="2">
    <source>
        <dbReference type="Proteomes" id="UP000887159"/>
    </source>
</evidence>
<accession>A0A8X6WE36</accession>
<evidence type="ECO:0008006" key="3">
    <source>
        <dbReference type="Google" id="ProtNLM"/>
    </source>
</evidence>
<organism evidence="1 2">
    <name type="scientific">Trichonephila clavipes</name>
    <name type="common">Golden silk orbweaver</name>
    <name type="synonym">Nephila clavipes</name>
    <dbReference type="NCBI Taxonomy" id="2585209"/>
    <lineage>
        <taxon>Eukaryota</taxon>
        <taxon>Metazoa</taxon>
        <taxon>Ecdysozoa</taxon>
        <taxon>Arthropoda</taxon>
        <taxon>Chelicerata</taxon>
        <taxon>Arachnida</taxon>
        <taxon>Araneae</taxon>
        <taxon>Araneomorphae</taxon>
        <taxon>Entelegynae</taxon>
        <taxon>Araneoidea</taxon>
        <taxon>Nephilidae</taxon>
        <taxon>Trichonephila</taxon>
    </lineage>
</organism>
<protein>
    <recommendedName>
        <fullName evidence="3">Transposase</fullName>
    </recommendedName>
</protein>
<name>A0A8X6WE36_TRICX</name>
<gene>
    <name evidence="1" type="ORF">TNCV_1240591</name>
</gene>
<evidence type="ECO:0000313" key="1">
    <source>
        <dbReference type="EMBL" id="GFY33208.1"/>
    </source>
</evidence>
<comment type="caution">
    <text evidence="1">The sequence shown here is derived from an EMBL/GenBank/DDBJ whole genome shotgun (WGS) entry which is preliminary data.</text>
</comment>
<reference evidence="1" key="1">
    <citation type="submission" date="2020-08" db="EMBL/GenBank/DDBJ databases">
        <title>Multicomponent nature underlies the extraordinary mechanical properties of spider dragline silk.</title>
        <authorList>
            <person name="Kono N."/>
            <person name="Nakamura H."/>
            <person name="Mori M."/>
            <person name="Yoshida Y."/>
            <person name="Ohtoshi R."/>
            <person name="Malay A.D."/>
            <person name="Moran D.A.P."/>
            <person name="Tomita M."/>
            <person name="Numata K."/>
            <person name="Arakawa K."/>
        </authorList>
    </citation>
    <scope>NUCLEOTIDE SEQUENCE</scope>
</reference>
<sequence length="92" mass="10859">MSVARRLGLGCSRQTNTREDRHIIQHSRITPTVSLFSIQTQTAPSLRASVSIRTIIRRLVEEQLLSLRSSRVLPFEPTQHRFCLEWYHTWWD</sequence>